<proteinExistence type="predicted"/>
<dbReference type="PANTHER" id="PTHR43394:SF1">
    <property type="entry name" value="ATP-BINDING CASSETTE SUB-FAMILY B MEMBER 10, MITOCHONDRIAL"/>
    <property type="match status" value="1"/>
</dbReference>
<feature type="domain" description="ABC transporter" evidence="11">
    <location>
        <begin position="472"/>
        <end position="708"/>
    </location>
</feature>
<evidence type="ECO:0000256" key="7">
    <source>
        <dbReference type="ARBA" id="ARBA00022840"/>
    </source>
</evidence>
<dbReference type="GO" id="GO:0016887">
    <property type="term" value="F:ATP hydrolysis activity"/>
    <property type="evidence" value="ECO:0007669"/>
    <property type="project" value="InterPro"/>
</dbReference>
<dbReference type="PROSITE" id="PS50929">
    <property type="entry name" value="ABC_TM1F"/>
    <property type="match status" value="1"/>
</dbReference>
<dbReference type="EMBL" id="BJXU01000027">
    <property type="protein sequence ID" value="GEN22849.1"/>
    <property type="molecule type" value="Genomic_DNA"/>
</dbReference>
<dbReference type="InterPro" id="IPR003439">
    <property type="entry name" value="ABC_transporter-like_ATP-bd"/>
</dbReference>
<dbReference type="Proteomes" id="UP000321726">
    <property type="component" value="Unassembled WGS sequence"/>
</dbReference>
<dbReference type="PROSITE" id="PS50990">
    <property type="entry name" value="PEPTIDASE_C39"/>
    <property type="match status" value="1"/>
</dbReference>
<evidence type="ECO:0000256" key="1">
    <source>
        <dbReference type="ARBA" id="ARBA00004651"/>
    </source>
</evidence>
<reference evidence="14 17" key="2">
    <citation type="submission" date="2019-07" db="EMBL/GenBank/DDBJ databases">
        <title>Whole genome shotgun sequence of Halomonas cupida NBRC 102219.</title>
        <authorList>
            <person name="Hosoyama A."/>
            <person name="Uohara A."/>
            <person name="Ohji S."/>
            <person name="Ichikawa N."/>
        </authorList>
    </citation>
    <scope>NUCLEOTIDE SEQUENCE [LARGE SCALE GENOMIC DNA]</scope>
    <source>
        <strain evidence="14 17">NBRC 102219</strain>
    </source>
</reference>
<name>A0A1M7E4C1_9GAMM</name>
<evidence type="ECO:0000259" key="11">
    <source>
        <dbReference type="PROSITE" id="PS50893"/>
    </source>
</evidence>
<dbReference type="PROSITE" id="PS50893">
    <property type="entry name" value="ABC_TRANSPORTER_2"/>
    <property type="match status" value="1"/>
</dbReference>
<evidence type="ECO:0000256" key="9">
    <source>
        <dbReference type="ARBA" id="ARBA00023136"/>
    </source>
</evidence>
<evidence type="ECO:0000256" key="5">
    <source>
        <dbReference type="ARBA" id="ARBA00022741"/>
    </source>
</evidence>
<dbReference type="InterPro" id="IPR039421">
    <property type="entry name" value="Type_1_exporter"/>
</dbReference>
<feature type="transmembrane region" description="Helical" evidence="10">
    <location>
        <begin position="194"/>
        <end position="214"/>
    </location>
</feature>
<dbReference type="SUPFAM" id="SSF52540">
    <property type="entry name" value="P-loop containing nucleoside triphosphate hydrolases"/>
    <property type="match status" value="1"/>
</dbReference>
<evidence type="ECO:0000256" key="10">
    <source>
        <dbReference type="SAM" id="Phobius"/>
    </source>
</evidence>
<dbReference type="Proteomes" id="UP000184123">
    <property type="component" value="Unassembled WGS sequence"/>
</dbReference>
<dbReference type="GO" id="GO:0008233">
    <property type="term" value="F:peptidase activity"/>
    <property type="evidence" value="ECO:0007669"/>
    <property type="project" value="InterPro"/>
</dbReference>
<evidence type="ECO:0000256" key="3">
    <source>
        <dbReference type="ARBA" id="ARBA00022475"/>
    </source>
</evidence>
<keyword evidence="2" id="KW-0813">Transport</keyword>
<accession>A0A1M7E4C1</accession>
<reference evidence="15 16" key="1">
    <citation type="submission" date="2016-11" db="EMBL/GenBank/DDBJ databases">
        <authorList>
            <person name="Jaros S."/>
            <person name="Januszkiewicz K."/>
            <person name="Wedrychowicz H."/>
        </authorList>
    </citation>
    <scope>NUCLEOTIDE SEQUENCE [LARGE SCALE GENOMIC DNA]</scope>
    <source>
        <strain evidence="15 16">DSM 4740</strain>
    </source>
</reference>
<sequence length="716" mass="80070">MEIPQRDDLLSAFMAVARHYRLDFSEESVRVATSWNKGATLDQQLKDIARHLGLDAREVRYSSRLLKSWQMPFVVQLDDGQIGVVEGEDREGGLRVRFSDNGGLVASVPARQLSESAVRAILMKPLTSVPDARVDEYIKPWRQNWLWATVFRDWHRFGDIIAASLVANVLALAGMTFSMQVYDRVVPAQSYPTLWVLFGGVLIAFLFEFSMRLVRTHTSDVIGKRADLRISDRVFGHALRIRNGDRSRSTASFISQIRELEQIRDLVTSTTIGTVADLPFFFLFVTVVWLIGGPLVYVILAAIPLLLIPGLVLQRPLARLANEGLRESAVRNATLIESVENIEDIKLLRAEQRFQNQWNHANQVSADISKRQRFYVGLLMTWTQQVQSIVYACVLLIGAYLVIQGDLTTGALVGTSILASRTISPLAQVSGVLSRWQQARAARRGLDDLMQKPVDQPEHGRAVHKAMIRGTYQLNNVQFWYDDERKVPDIEVGRLNIQAGERVAILGRNGAGKSTLLQLLAGMQLPRVGQVLIDEVSIDNLDTADLRRDLGFLHQGSRLFFGTLRDNLTLGRPDASDEEIHQALTLSGALTLVQQQQGGLEYMILEGGRGLSGGQRQSLLLARMLLCDPNIVLLDEPTAAMDDVTERQVVNQLKNWVGQRTLVVATHRPVILELVDRIIVVNGGRIISDGQRDEVISKFSRGDNTAQEARQWTVNQ</sequence>
<evidence type="ECO:0000256" key="2">
    <source>
        <dbReference type="ARBA" id="ARBA00022448"/>
    </source>
</evidence>
<dbReference type="AlphaFoldDB" id="A0A1M7E4C1"/>
<dbReference type="Gene3D" id="3.40.50.300">
    <property type="entry name" value="P-loop containing nucleotide triphosphate hydrolases"/>
    <property type="match status" value="1"/>
</dbReference>
<dbReference type="STRING" id="44933.SAMN05660971_01611"/>
<feature type="transmembrane region" description="Helical" evidence="10">
    <location>
        <begin position="160"/>
        <end position="182"/>
    </location>
</feature>
<evidence type="ECO:0000313" key="17">
    <source>
        <dbReference type="Proteomes" id="UP000321726"/>
    </source>
</evidence>
<dbReference type="GO" id="GO:0005524">
    <property type="term" value="F:ATP binding"/>
    <property type="evidence" value="ECO:0007669"/>
    <property type="project" value="UniProtKB-KW"/>
</dbReference>
<dbReference type="GO" id="GO:0006508">
    <property type="term" value="P:proteolysis"/>
    <property type="evidence" value="ECO:0007669"/>
    <property type="project" value="InterPro"/>
</dbReference>
<dbReference type="GO" id="GO:0005886">
    <property type="term" value="C:plasma membrane"/>
    <property type="evidence" value="ECO:0007669"/>
    <property type="project" value="UniProtKB-SubCell"/>
</dbReference>
<evidence type="ECO:0000256" key="6">
    <source>
        <dbReference type="ARBA" id="ARBA00022801"/>
    </source>
</evidence>
<gene>
    <name evidence="14" type="primary">siiBA</name>
    <name evidence="14" type="ORF">HCU01_07980</name>
    <name evidence="15" type="ORF">SAMN05660971_01611</name>
</gene>
<dbReference type="CDD" id="cd18587">
    <property type="entry name" value="ABC_6TM_LapB_like"/>
    <property type="match status" value="1"/>
</dbReference>
<keyword evidence="9 10" id="KW-0472">Membrane</keyword>
<keyword evidence="8 10" id="KW-1133">Transmembrane helix</keyword>
<evidence type="ECO:0000259" key="12">
    <source>
        <dbReference type="PROSITE" id="PS50929"/>
    </source>
</evidence>
<evidence type="ECO:0000256" key="8">
    <source>
        <dbReference type="ARBA" id="ARBA00022989"/>
    </source>
</evidence>
<dbReference type="SUPFAM" id="SSF90123">
    <property type="entry name" value="ABC transporter transmembrane region"/>
    <property type="match status" value="1"/>
</dbReference>
<keyword evidence="4 10" id="KW-0812">Transmembrane</keyword>
<keyword evidence="17" id="KW-1185">Reference proteome</keyword>
<feature type="domain" description="ABC transmembrane type-1" evidence="12">
    <location>
        <begin position="160"/>
        <end position="438"/>
    </location>
</feature>
<evidence type="ECO:0000313" key="14">
    <source>
        <dbReference type="EMBL" id="GEN22849.1"/>
    </source>
</evidence>
<keyword evidence="5" id="KW-0547">Nucleotide-binding</keyword>
<protein>
    <submittedName>
        <fullName evidence="14">ABC transporter ATP-binding protein</fullName>
    </submittedName>
    <submittedName>
        <fullName evidence="15">ATP-binding cassette, subfamily C, LapB</fullName>
    </submittedName>
</protein>
<keyword evidence="7 15" id="KW-0067">ATP-binding</keyword>
<dbReference type="Gene3D" id="1.20.1560.10">
    <property type="entry name" value="ABC transporter type 1, transmembrane domain"/>
    <property type="match status" value="1"/>
</dbReference>
<dbReference type="InterPro" id="IPR003593">
    <property type="entry name" value="AAA+_ATPase"/>
</dbReference>
<dbReference type="Gene3D" id="3.90.70.10">
    <property type="entry name" value="Cysteine proteinases"/>
    <property type="match status" value="1"/>
</dbReference>
<dbReference type="NCBIfam" id="TIGR03375">
    <property type="entry name" value="type_I_sec_LssB"/>
    <property type="match status" value="1"/>
</dbReference>
<dbReference type="FunFam" id="3.40.50.300:FF:000299">
    <property type="entry name" value="ABC transporter ATP-binding protein/permease"/>
    <property type="match status" value="1"/>
</dbReference>
<keyword evidence="3" id="KW-1003">Cell membrane</keyword>
<evidence type="ECO:0000256" key="4">
    <source>
        <dbReference type="ARBA" id="ARBA00022692"/>
    </source>
</evidence>
<dbReference type="PANTHER" id="PTHR43394">
    <property type="entry name" value="ATP-DEPENDENT PERMEASE MDL1, MITOCHONDRIAL"/>
    <property type="match status" value="1"/>
</dbReference>
<dbReference type="OrthoDB" id="9787557at2"/>
<comment type="subcellular location">
    <subcellularLocation>
        <location evidence="1">Cell membrane</location>
        <topology evidence="1">Multi-pass membrane protein</topology>
    </subcellularLocation>
</comment>
<evidence type="ECO:0000259" key="13">
    <source>
        <dbReference type="PROSITE" id="PS50990"/>
    </source>
</evidence>
<organism evidence="15 16">
    <name type="scientific">Halomonas cupida</name>
    <dbReference type="NCBI Taxonomy" id="44933"/>
    <lineage>
        <taxon>Bacteria</taxon>
        <taxon>Pseudomonadati</taxon>
        <taxon>Pseudomonadota</taxon>
        <taxon>Gammaproteobacteria</taxon>
        <taxon>Oceanospirillales</taxon>
        <taxon>Halomonadaceae</taxon>
        <taxon>Halomonas</taxon>
    </lineage>
</organism>
<dbReference type="InterPro" id="IPR036640">
    <property type="entry name" value="ABC1_TM_sf"/>
</dbReference>
<evidence type="ECO:0000313" key="15">
    <source>
        <dbReference type="EMBL" id="SHL86468.1"/>
    </source>
</evidence>
<evidence type="ECO:0000313" key="16">
    <source>
        <dbReference type="Proteomes" id="UP000184123"/>
    </source>
</evidence>
<dbReference type="EMBL" id="FRCA01000003">
    <property type="protein sequence ID" value="SHL86468.1"/>
    <property type="molecule type" value="Genomic_DNA"/>
</dbReference>
<dbReference type="GO" id="GO:0015421">
    <property type="term" value="F:ABC-type oligopeptide transporter activity"/>
    <property type="evidence" value="ECO:0007669"/>
    <property type="project" value="TreeGrafter"/>
</dbReference>
<dbReference type="Pfam" id="PF00664">
    <property type="entry name" value="ABC_membrane"/>
    <property type="match status" value="1"/>
</dbReference>
<feature type="domain" description="Peptidase C39" evidence="13">
    <location>
        <begin position="2"/>
        <end position="124"/>
    </location>
</feature>
<dbReference type="RefSeq" id="WP_073434497.1">
    <property type="nucleotide sequence ID" value="NZ_BJXU01000027.1"/>
</dbReference>
<dbReference type="InterPro" id="IPR017750">
    <property type="entry name" value="ATPase_T1SS"/>
</dbReference>
<dbReference type="InterPro" id="IPR027417">
    <property type="entry name" value="P-loop_NTPase"/>
</dbReference>
<dbReference type="SMART" id="SM00382">
    <property type="entry name" value="AAA"/>
    <property type="match status" value="1"/>
</dbReference>
<dbReference type="InterPro" id="IPR005074">
    <property type="entry name" value="Peptidase_C39"/>
</dbReference>
<keyword evidence="6" id="KW-0378">Hydrolase</keyword>
<dbReference type="Pfam" id="PF00005">
    <property type="entry name" value="ABC_tran"/>
    <property type="match status" value="1"/>
</dbReference>
<dbReference type="InterPro" id="IPR011527">
    <property type="entry name" value="ABC1_TM_dom"/>
</dbReference>